<sequence>MQDADEVARETDTRPLSGRIHLLGIGNVGSFVAHSLAGRQSPPPMTLLLHHSNVYRSWISKKECIAINVNGLDDVKSGFDVNVKSSDSDTWYSLPWDKDGTPEERDRTLSEKLKDGNIEKSLAQSEVDNSTIECAVVTVKANQTVRAVSSISHRLTRDSTILLLQNGMGTIDELNEKVFPDPSNRPHYMTGIFSHGLYQMSPFQVVHTGIGTTVLSPAPSREVVATAGDNDADWAPTTKYLLRTLTLTPPLVAFAETPSSIIQYQLEKLAMNAVINPLTSLMECKNGEILYNYKFTRVMRLLLIETSSVILALPEVQGIPGIEARFDPERLRWMAVQLASKTRHNMSSMLQDMLSGKATEIEYINGYIVRRGEELGIKCVVNFMIKEMVQARVALLHQRESGAVPMDLSGFEDKQ</sequence>
<comment type="similarity">
    <text evidence="1">Belongs to the ketopantoate reductase family.</text>
</comment>
<dbReference type="AlphaFoldDB" id="A0A017SGX2"/>
<dbReference type="FunFam" id="1.10.1040.10:FF:000038">
    <property type="entry name" value="Probable 2-dehydropantoate 2-reductase"/>
    <property type="match status" value="1"/>
</dbReference>
<evidence type="ECO:0000313" key="9">
    <source>
        <dbReference type="Proteomes" id="UP000019804"/>
    </source>
</evidence>
<keyword evidence="9" id="KW-1185">Reference proteome</keyword>
<accession>A0A017SGX2</accession>
<evidence type="ECO:0000256" key="5">
    <source>
        <dbReference type="ARBA" id="ARBA00032024"/>
    </source>
</evidence>
<dbReference type="SUPFAM" id="SSF51735">
    <property type="entry name" value="NAD(P)-binding Rossmann-fold domains"/>
    <property type="match status" value="1"/>
</dbReference>
<dbReference type="Proteomes" id="UP000019804">
    <property type="component" value="Unassembled WGS sequence"/>
</dbReference>
<protein>
    <recommendedName>
        <fullName evidence="2">2-dehydropantoate 2-reductase</fullName>
        <ecNumber evidence="2">1.1.1.169</ecNumber>
    </recommendedName>
    <alternativeName>
        <fullName evidence="5">Ketopantoate reductase</fullName>
    </alternativeName>
</protein>
<keyword evidence="3" id="KW-0521">NADP</keyword>
<keyword evidence="4" id="KW-0560">Oxidoreductase</keyword>
<dbReference type="PANTHER" id="PTHR43765:SF2">
    <property type="entry name" value="2-DEHYDROPANTOATE 2-REDUCTASE"/>
    <property type="match status" value="1"/>
</dbReference>
<dbReference type="Gene3D" id="3.40.50.720">
    <property type="entry name" value="NAD(P)-binding Rossmann-like Domain"/>
    <property type="match status" value="1"/>
</dbReference>
<dbReference type="InterPro" id="IPR013752">
    <property type="entry name" value="KPA_reductase"/>
</dbReference>
<dbReference type="GO" id="GO:0015940">
    <property type="term" value="P:pantothenate biosynthetic process"/>
    <property type="evidence" value="ECO:0007669"/>
    <property type="project" value="InterPro"/>
</dbReference>
<dbReference type="HOGENOM" id="CLU_031468_10_3_1"/>
<dbReference type="SUPFAM" id="SSF48179">
    <property type="entry name" value="6-phosphogluconate dehydrogenase C-terminal domain-like"/>
    <property type="match status" value="1"/>
</dbReference>
<dbReference type="InterPro" id="IPR003710">
    <property type="entry name" value="ApbA"/>
</dbReference>
<dbReference type="NCBIfam" id="TIGR00745">
    <property type="entry name" value="apbA_panE"/>
    <property type="match status" value="1"/>
</dbReference>
<dbReference type="GO" id="GO:0050661">
    <property type="term" value="F:NADP binding"/>
    <property type="evidence" value="ECO:0007669"/>
    <property type="project" value="TreeGrafter"/>
</dbReference>
<dbReference type="InterPro" id="IPR013328">
    <property type="entry name" value="6PGD_dom2"/>
</dbReference>
<reference evidence="9" key="1">
    <citation type="journal article" date="2014" name="Nat. Commun.">
        <title>Genomic adaptations of the halophilic Dead Sea filamentous fungus Eurotium rubrum.</title>
        <authorList>
            <person name="Kis-Papo T."/>
            <person name="Weig A.R."/>
            <person name="Riley R."/>
            <person name="Persoh D."/>
            <person name="Salamov A."/>
            <person name="Sun H."/>
            <person name="Lipzen A."/>
            <person name="Wasser S.P."/>
            <person name="Rambold G."/>
            <person name="Grigoriev I.V."/>
            <person name="Nevo E."/>
        </authorList>
    </citation>
    <scope>NUCLEOTIDE SEQUENCE [LARGE SCALE GENOMIC DNA]</scope>
    <source>
        <strain evidence="9">CBS 135680</strain>
    </source>
</reference>
<evidence type="ECO:0000313" key="8">
    <source>
        <dbReference type="EMBL" id="EYE96202.1"/>
    </source>
</evidence>
<dbReference type="STRING" id="1388766.A0A017SGX2"/>
<name>A0A017SGX2_ASPRC</name>
<proteinExistence type="inferred from homology"/>
<organism evidence="8 9">
    <name type="scientific">Aspergillus ruber (strain CBS 135680)</name>
    <dbReference type="NCBI Taxonomy" id="1388766"/>
    <lineage>
        <taxon>Eukaryota</taxon>
        <taxon>Fungi</taxon>
        <taxon>Dikarya</taxon>
        <taxon>Ascomycota</taxon>
        <taxon>Pezizomycotina</taxon>
        <taxon>Eurotiomycetes</taxon>
        <taxon>Eurotiomycetidae</taxon>
        <taxon>Eurotiales</taxon>
        <taxon>Aspergillaceae</taxon>
        <taxon>Aspergillus</taxon>
        <taxon>Aspergillus subgen. Aspergillus</taxon>
    </lineage>
</organism>
<dbReference type="Pfam" id="PF08546">
    <property type="entry name" value="ApbA_C"/>
    <property type="match status" value="1"/>
</dbReference>
<dbReference type="EC" id="1.1.1.169" evidence="2"/>
<evidence type="ECO:0000256" key="1">
    <source>
        <dbReference type="ARBA" id="ARBA00007870"/>
    </source>
</evidence>
<dbReference type="InterPro" id="IPR036291">
    <property type="entry name" value="NAD(P)-bd_dom_sf"/>
</dbReference>
<dbReference type="GeneID" id="63696719"/>
<feature type="domain" description="Ketopantoate reductase C-terminal" evidence="7">
    <location>
        <begin position="261"/>
        <end position="391"/>
    </location>
</feature>
<dbReference type="Gene3D" id="1.10.1040.10">
    <property type="entry name" value="N-(1-d-carboxylethyl)-l-norvaline Dehydrogenase, domain 2"/>
    <property type="match status" value="1"/>
</dbReference>
<dbReference type="GO" id="GO:0008677">
    <property type="term" value="F:2-dehydropantoate 2-reductase activity"/>
    <property type="evidence" value="ECO:0007669"/>
    <property type="project" value="UniProtKB-EC"/>
</dbReference>
<dbReference type="InterPro" id="IPR013332">
    <property type="entry name" value="KPR_N"/>
</dbReference>
<dbReference type="InterPro" id="IPR050838">
    <property type="entry name" value="Ketopantoate_reductase"/>
</dbReference>
<gene>
    <name evidence="8" type="ORF">EURHEDRAFT_411350</name>
</gene>
<evidence type="ECO:0000256" key="2">
    <source>
        <dbReference type="ARBA" id="ARBA00013014"/>
    </source>
</evidence>
<dbReference type="InterPro" id="IPR008927">
    <property type="entry name" value="6-PGluconate_DH-like_C_sf"/>
</dbReference>
<dbReference type="GO" id="GO:0005739">
    <property type="term" value="C:mitochondrion"/>
    <property type="evidence" value="ECO:0007669"/>
    <property type="project" value="TreeGrafter"/>
</dbReference>
<dbReference type="PANTHER" id="PTHR43765">
    <property type="entry name" value="2-DEHYDROPANTOATE 2-REDUCTASE-RELATED"/>
    <property type="match status" value="1"/>
</dbReference>
<evidence type="ECO:0000259" key="6">
    <source>
        <dbReference type="Pfam" id="PF02558"/>
    </source>
</evidence>
<feature type="domain" description="Ketopantoate reductase N-terminal" evidence="6">
    <location>
        <begin position="114"/>
        <end position="218"/>
    </location>
</feature>
<dbReference type="Pfam" id="PF02558">
    <property type="entry name" value="ApbA"/>
    <property type="match status" value="1"/>
</dbReference>
<dbReference type="OrthoDB" id="73846at2759"/>
<evidence type="ECO:0000256" key="3">
    <source>
        <dbReference type="ARBA" id="ARBA00022857"/>
    </source>
</evidence>
<evidence type="ECO:0000256" key="4">
    <source>
        <dbReference type="ARBA" id="ARBA00023002"/>
    </source>
</evidence>
<evidence type="ECO:0000259" key="7">
    <source>
        <dbReference type="Pfam" id="PF08546"/>
    </source>
</evidence>
<dbReference type="RefSeq" id="XP_040639890.1">
    <property type="nucleotide sequence ID" value="XM_040781595.1"/>
</dbReference>
<dbReference type="EMBL" id="KK088419">
    <property type="protein sequence ID" value="EYE96202.1"/>
    <property type="molecule type" value="Genomic_DNA"/>
</dbReference>